<evidence type="ECO:0000259" key="3">
    <source>
        <dbReference type="Pfam" id="PF12804"/>
    </source>
</evidence>
<evidence type="ECO:0000313" key="4">
    <source>
        <dbReference type="EMBL" id="OGB85715.1"/>
    </source>
</evidence>
<organism evidence="4 5">
    <name type="scientific">candidate division Kazan bacterium RIFCSPLOWO2_01_FULL_48_13</name>
    <dbReference type="NCBI Taxonomy" id="1798539"/>
    <lineage>
        <taxon>Bacteria</taxon>
        <taxon>Bacteria division Kazan-3B-28</taxon>
    </lineage>
</organism>
<protein>
    <recommendedName>
        <fullName evidence="3">MobA-like NTP transferase domain-containing protein</fullName>
    </recommendedName>
</protein>
<evidence type="ECO:0000256" key="1">
    <source>
        <dbReference type="ARBA" id="ARBA00022679"/>
    </source>
</evidence>
<keyword evidence="2" id="KW-0548">Nucleotidyltransferase</keyword>
<dbReference type="Gene3D" id="3.90.550.10">
    <property type="entry name" value="Spore Coat Polysaccharide Biosynthesis Protein SpsA, Chain A"/>
    <property type="match status" value="1"/>
</dbReference>
<proteinExistence type="predicted"/>
<dbReference type="AlphaFoldDB" id="A0A1F4PQ26"/>
<dbReference type="STRING" id="1798539.A2994_03095"/>
<accession>A0A1F4PQ26</accession>
<dbReference type="Proteomes" id="UP000179010">
    <property type="component" value="Unassembled WGS sequence"/>
</dbReference>
<dbReference type="Pfam" id="PF12804">
    <property type="entry name" value="NTP_transf_3"/>
    <property type="match status" value="1"/>
</dbReference>
<keyword evidence="1" id="KW-0808">Transferase</keyword>
<evidence type="ECO:0000313" key="5">
    <source>
        <dbReference type="Proteomes" id="UP000179010"/>
    </source>
</evidence>
<dbReference type="PANTHER" id="PTHR43584">
    <property type="entry name" value="NUCLEOTIDYL TRANSFERASE"/>
    <property type="match status" value="1"/>
</dbReference>
<reference evidence="4 5" key="1">
    <citation type="journal article" date="2016" name="Nat. Commun.">
        <title>Thousands of microbial genomes shed light on interconnected biogeochemical processes in an aquifer system.</title>
        <authorList>
            <person name="Anantharaman K."/>
            <person name="Brown C.T."/>
            <person name="Hug L.A."/>
            <person name="Sharon I."/>
            <person name="Castelle C.J."/>
            <person name="Probst A.J."/>
            <person name="Thomas B.C."/>
            <person name="Singh A."/>
            <person name="Wilkins M.J."/>
            <person name="Karaoz U."/>
            <person name="Brodie E.L."/>
            <person name="Williams K.H."/>
            <person name="Hubbard S.S."/>
            <person name="Banfield J.F."/>
        </authorList>
    </citation>
    <scope>NUCLEOTIDE SEQUENCE [LARGE SCALE GENOMIC DNA]</scope>
</reference>
<dbReference type="EMBL" id="METE01000001">
    <property type="protein sequence ID" value="OGB85715.1"/>
    <property type="molecule type" value="Genomic_DNA"/>
</dbReference>
<dbReference type="SUPFAM" id="SSF53448">
    <property type="entry name" value="Nucleotide-diphospho-sugar transferases"/>
    <property type="match status" value="1"/>
</dbReference>
<dbReference type="InterPro" id="IPR029044">
    <property type="entry name" value="Nucleotide-diphossugar_trans"/>
</dbReference>
<dbReference type="GO" id="GO:0016779">
    <property type="term" value="F:nucleotidyltransferase activity"/>
    <property type="evidence" value="ECO:0007669"/>
    <property type="project" value="UniProtKB-KW"/>
</dbReference>
<sequence>MKVIIPMSGAGDRFKRAGYTTPKPMILVDGRPMIDHVADLFSPDDEFIFVCNQDHLNDVSLRLADHLKNLRPNVTVIGQEPKKLGPNYAILAAAEFLNDEPVLVSYCDYALRWNRADFLDKVQALHPDSASICYIGFHPHLLGPNLYAGVRVDQDGRALEVREKHSFTEDKMQTWQQAGLFYFSSGQLLKRYCERALKEGWLLNGESYTSLLFNPMLQDGLSSLVYPADYFCQRGTPEDLEEYEAWSRLLAQEQGRIKGVTDIPASRLANVGIKFSPNSPEYQRSYAYWKSYFENK</sequence>
<evidence type="ECO:0000256" key="2">
    <source>
        <dbReference type="ARBA" id="ARBA00022695"/>
    </source>
</evidence>
<dbReference type="InterPro" id="IPR025877">
    <property type="entry name" value="MobA-like_NTP_Trfase"/>
</dbReference>
<dbReference type="PANTHER" id="PTHR43584:SF8">
    <property type="entry name" value="N-ACETYLMURAMATE ALPHA-1-PHOSPHATE URIDYLYLTRANSFERASE"/>
    <property type="match status" value="1"/>
</dbReference>
<gene>
    <name evidence="4" type="ORF">A2994_03095</name>
</gene>
<comment type="caution">
    <text evidence="4">The sequence shown here is derived from an EMBL/GenBank/DDBJ whole genome shotgun (WGS) entry which is preliminary data.</text>
</comment>
<feature type="domain" description="MobA-like NTP transferase" evidence="3">
    <location>
        <begin position="8"/>
        <end position="111"/>
    </location>
</feature>
<dbReference type="InterPro" id="IPR050065">
    <property type="entry name" value="GlmU-like"/>
</dbReference>
<name>A0A1F4PQ26_UNCK3</name>